<gene>
    <name evidence="2" type="ORF">CDAR_284431</name>
</gene>
<comment type="caution">
    <text evidence="2">The sequence shown here is derived from an EMBL/GenBank/DDBJ whole genome shotgun (WGS) entry which is preliminary data.</text>
</comment>
<dbReference type="Proteomes" id="UP001054837">
    <property type="component" value="Unassembled WGS sequence"/>
</dbReference>
<dbReference type="AlphaFoldDB" id="A0AAV4UJJ9"/>
<feature type="compositionally biased region" description="Low complexity" evidence="1">
    <location>
        <begin position="13"/>
        <end position="26"/>
    </location>
</feature>
<proteinExistence type="predicted"/>
<sequence>MSMLFGSMRKSRSTSSSHSLPSPARLSEGCNAQLDISFMKQLAKEAKILSCEVLSQKEKNSQFRKTSMNDTFDALND</sequence>
<reference evidence="2 3" key="1">
    <citation type="submission" date="2021-06" db="EMBL/GenBank/DDBJ databases">
        <title>Caerostris darwini draft genome.</title>
        <authorList>
            <person name="Kono N."/>
            <person name="Arakawa K."/>
        </authorList>
    </citation>
    <scope>NUCLEOTIDE SEQUENCE [LARGE SCALE GENOMIC DNA]</scope>
</reference>
<keyword evidence="3" id="KW-1185">Reference proteome</keyword>
<organism evidence="2 3">
    <name type="scientific">Caerostris darwini</name>
    <dbReference type="NCBI Taxonomy" id="1538125"/>
    <lineage>
        <taxon>Eukaryota</taxon>
        <taxon>Metazoa</taxon>
        <taxon>Ecdysozoa</taxon>
        <taxon>Arthropoda</taxon>
        <taxon>Chelicerata</taxon>
        <taxon>Arachnida</taxon>
        <taxon>Araneae</taxon>
        <taxon>Araneomorphae</taxon>
        <taxon>Entelegynae</taxon>
        <taxon>Araneoidea</taxon>
        <taxon>Araneidae</taxon>
        <taxon>Caerostris</taxon>
    </lineage>
</organism>
<name>A0AAV4UJJ9_9ARAC</name>
<evidence type="ECO:0000256" key="1">
    <source>
        <dbReference type="SAM" id="MobiDB-lite"/>
    </source>
</evidence>
<protein>
    <submittedName>
        <fullName evidence="2">Uncharacterized protein</fullName>
    </submittedName>
</protein>
<dbReference type="EMBL" id="BPLQ01011449">
    <property type="protein sequence ID" value="GIY57953.1"/>
    <property type="molecule type" value="Genomic_DNA"/>
</dbReference>
<feature type="region of interest" description="Disordered" evidence="1">
    <location>
        <begin position="1"/>
        <end position="26"/>
    </location>
</feature>
<accession>A0AAV4UJJ9</accession>
<evidence type="ECO:0000313" key="2">
    <source>
        <dbReference type="EMBL" id="GIY57953.1"/>
    </source>
</evidence>
<evidence type="ECO:0000313" key="3">
    <source>
        <dbReference type="Proteomes" id="UP001054837"/>
    </source>
</evidence>